<dbReference type="OrthoDB" id="890578at2"/>
<proteinExistence type="predicted"/>
<evidence type="ECO:0000313" key="5">
    <source>
        <dbReference type="Proteomes" id="UP000245999"/>
    </source>
</evidence>
<reference evidence="5" key="1">
    <citation type="submission" date="2018-04" db="EMBL/GenBank/DDBJ databases">
        <title>Complete genome of Antarctic heterotrophic bacterium Hymenobacter nivis.</title>
        <authorList>
            <person name="Terashima M."/>
        </authorList>
    </citation>
    <scope>NUCLEOTIDE SEQUENCE [LARGE SCALE GENOMIC DNA]</scope>
    <source>
        <strain evidence="5">NBRC 111535</strain>
    </source>
</reference>
<keyword evidence="5" id="KW-1185">Reference proteome</keyword>
<evidence type="ECO:0000259" key="3">
    <source>
        <dbReference type="Pfam" id="PF13751"/>
    </source>
</evidence>
<evidence type="ECO:0000259" key="2">
    <source>
        <dbReference type="Pfam" id="PF01915"/>
    </source>
</evidence>
<name>A0A2Z3GTG4_9BACT</name>
<dbReference type="KEGG" id="hnv:DDQ68_03730"/>
<dbReference type="InterPro" id="IPR002772">
    <property type="entry name" value="Glyco_hydro_3_C"/>
</dbReference>
<dbReference type="Gene3D" id="3.40.50.1700">
    <property type="entry name" value="Glycoside hydrolase family 3 C-terminal domain"/>
    <property type="match status" value="1"/>
</dbReference>
<dbReference type="GO" id="GO:0005975">
    <property type="term" value="P:carbohydrate metabolic process"/>
    <property type="evidence" value="ECO:0007669"/>
    <property type="project" value="InterPro"/>
</dbReference>
<organism evidence="4 5">
    <name type="scientific">Hymenobacter nivis</name>
    <dbReference type="NCBI Taxonomy" id="1850093"/>
    <lineage>
        <taxon>Bacteria</taxon>
        <taxon>Pseudomonadati</taxon>
        <taxon>Bacteroidota</taxon>
        <taxon>Cytophagia</taxon>
        <taxon>Cytophagales</taxon>
        <taxon>Hymenobacteraceae</taxon>
        <taxon>Hymenobacter</taxon>
    </lineage>
</organism>
<dbReference type="Proteomes" id="UP000245999">
    <property type="component" value="Chromosome"/>
</dbReference>
<dbReference type="AlphaFoldDB" id="A0A2Z3GTG4"/>
<sequence length="289" mass="31863">MADSSLLPSQQLVDTAYVSAELLVQRQAIHQVELVGPARKDQKWQALARQGYAEADFHVDWDAPQATCPQGHPSQSWIHTLEKGQPRVFSKFSCKHCGPCPVRAQCTRTKRRAIKLRADAPYHALQAARVRDSQADWPLRYNQRAGIEGTLSQGVRGFGMRRSHYMGLSRAGYTVNTPLSQAYAQHLRAEEAKLPKTRGLLDPAPVIPEIAADAGALQQAMQVADVAVLTLGRSTGEGGDRKETDDFTLTPPTEQALLKQVATAFYAQNKKVIDVINTGDVVELANWRD</sequence>
<dbReference type="Pfam" id="PF01915">
    <property type="entry name" value="Glyco_hydro_3_C"/>
    <property type="match status" value="1"/>
</dbReference>
<dbReference type="GO" id="GO:0004553">
    <property type="term" value="F:hydrolase activity, hydrolyzing O-glycosyl compounds"/>
    <property type="evidence" value="ECO:0007669"/>
    <property type="project" value="InterPro"/>
</dbReference>
<evidence type="ECO:0008006" key="6">
    <source>
        <dbReference type="Google" id="ProtNLM"/>
    </source>
</evidence>
<evidence type="ECO:0000256" key="1">
    <source>
        <dbReference type="ARBA" id="ARBA00022801"/>
    </source>
</evidence>
<gene>
    <name evidence="4" type="ORF">DDQ68_03730</name>
</gene>
<feature type="domain" description="Glycoside hydrolase family 3 C-terminal" evidence="2">
    <location>
        <begin position="179"/>
        <end position="287"/>
    </location>
</feature>
<dbReference type="InterPro" id="IPR036881">
    <property type="entry name" value="Glyco_hydro_3_C_sf"/>
</dbReference>
<feature type="domain" description="Transposase DDE" evidence="3">
    <location>
        <begin position="67"/>
        <end position="172"/>
    </location>
</feature>
<protein>
    <recommendedName>
        <fullName evidence="6">Transposase DDE domain-containing protein</fullName>
    </recommendedName>
</protein>
<dbReference type="EMBL" id="CP029145">
    <property type="protein sequence ID" value="AWM31980.1"/>
    <property type="molecule type" value="Genomic_DNA"/>
</dbReference>
<evidence type="ECO:0000313" key="4">
    <source>
        <dbReference type="EMBL" id="AWM31980.1"/>
    </source>
</evidence>
<dbReference type="InterPro" id="IPR025668">
    <property type="entry name" value="Tnp_DDE_dom"/>
</dbReference>
<keyword evidence="1" id="KW-0378">Hydrolase</keyword>
<dbReference type="Pfam" id="PF13751">
    <property type="entry name" value="DDE_Tnp_1_6"/>
    <property type="match status" value="1"/>
</dbReference>
<accession>A0A2Z3GTG4</accession>